<reference evidence="3" key="1">
    <citation type="submission" date="2021-02" db="EMBL/GenBank/DDBJ databases">
        <authorList>
            <person name="Nowell W R."/>
        </authorList>
    </citation>
    <scope>NUCLEOTIDE SEQUENCE</scope>
</reference>
<keyword evidence="6" id="KW-1185">Reference proteome</keyword>
<feature type="non-terminal residue" evidence="3">
    <location>
        <position position="344"/>
    </location>
</feature>
<comment type="caution">
    <text evidence="3">The sequence shown here is derived from an EMBL/GenBank/DDBJ whole genome shotgun (WGS) entry which is preliminary data.</text>
</comment>
<dbReference type="EMBL" id="CAJOBC010087622">
    <property type="protein sequence ID" value="CAF4358981.1"/>
    <property type="molecule type" value="Genomic_DNA"/>
</dbReference>
<evidence type="ECO:0000313" key="3">
    <source>
        <dbReference type="EMBL" id="CAF1496558.1"/>
    </source>
</evidence>
<gene>
    <name evidence="3" type="ORF">GPM918_LOCUS36494</name>
    <name evidence="2" type="ORF">OVA965_LOCUS36064</name>
    <name evidence="5" type="ORF">SRO942_LOCUS37235</name>
    <name evidence="4" type="ORF">TMI583_LOCUS37054</name>
</gene>
<dbReference type="EMBL" id="CAJOBA010054079">
    <property type="protein sequence ID" value="CAF4271423.1"/>
    <property type="molecule type" value="Genomic_DNA"/>
</dbReference>
<protein>
    <submittedName>
        <fullName evidence="3">Uncharacterized protein</fullName>
    </submittedName>
</protein>
<dbReference type="Proteomes" id="UP000677228">
    <property type="component" value="Unassembled WGS sequence"/>
</dbReference>
<dbReference type="Proteomes" id="UP000663829">
    <property type="component" value="Unassembled WGS sequence"/>
</dbReference>
<sequence>IYTFDRVWADFKTRTAIKRVVPRPFSLNRLLVVLEEFLAYEISCDSKLLNIIGNVVDDLYAFFESRYGVEEMMYNAVYDFFTSLNIYANDLKIFDLFSHVLIGNIDLCCVYYLTVLADILDQIDWFETEDVRPFFAIIYPFLDEEGLDVLVIDYTSFTENKISKSYIYEFVIHLLLKEKEPLFQEMQYKLSVQLTQNYDMMNEMEFRSAMENIVFSADERVVSRMFRHAERHAQWDKLNGFVSMNKLAHIASYFFFNQLMDEQKGEMNERIRKEGEQRRKEDPSYAQRVSKQRVREQTGLIKYSKLKSLAVILYESKNSTDTNESKVGEENEHNNDDNNDDQQV</sequence>
<proteinExistence type="predicted"/>
<name>A0A815T2R5_9BILA</name>
<evidence type="ECO:0000313" key="2">
    <source>
        <dbReference type="EMBL" id="CAF1480980.1"/>
    </source>
</evidence>
<dbReference type="Proteomes" id="UP000682733">
    <property type="component" value="Unassembled WGS sequence"/>
</dbReference>
<evidence type="ECO:0000313" key="5">
    <source>
        <dbReference type="EMBL" id="CAF4358981.1"/>
    </source>
</evidence>
<dbReference type="Proteomes" id="UP000681722">
    <property type="component" value="Unassembled WGS sequence"/>
</dbReference>
<accession>A0A815T2R5</accession>
<feature type="compositionally biased region" description="Basic and acidic residues" evidence="1">
    <location>
        <begin position="267"/>
        <end position="283"/>
    </location>
</feature>
<feature type="compositionally biased region" description="Basic and acidic residues" evidence="1">
    <location>
        <begin position="323"/>
        <end position="336"/>
    </location>
</feature>
<organism evidence="3 6">
    <name type="scientific">Didymodactylos carnosus</name>
    <dbReference type="NCBI Taxonomy" id="1234261"/>
    <lineage>
        <taxon>Eukaryota</taxon>
        <taxon>Metazoa</taxon>
        <taxon>Spiralia</taxon>
        <taxon>Gnathifera</taxon>
        <taxon>Rotifera</taxon>
        <taxon>Eurotatoria</taxon>
        <taxon>Bdelloidea</taxon>
        <taxon>Philodinida</taxon>
        <taxon>Philodinidae</taxon>
        <taxon>Didymodactylos</taxon>
    </lineage>
</organism>
<feature type="region of interest" description="Disordered" evidence="1">
    <location>
        <begin position="319"/>
        <end position="344"/>
    </location>
</feature>
<evidence type="ECO:0000313" key="6">
    <source>
        <dbReference type="Proteomes" id="UP000663829"/>
    </source>
</evidence>
<dbReference type="OrthoDB" id="2142729at2759"/>
<evidence type="ECO:0000313" key="4">
    <source>
        <dbReference type="EMBL" id="CAF4271423.1"/>
    </source>
</evidence>
<dbReference type="EMBL" id="CAJNOQ010022115">
    <property type="protein sequence ID" value="CAF1496558.1"/>
    <property type="molecule type" value="Genomic_DNA"/>
</dbReference>
<dbReference type="EMBL" id="CAJNOK010032163">
    <property type="protein sequence ID" value="CAF1480980.1"/>
    <property type="molecule type" value="Genomic_DNA"/>
</dbReference>
<feature type="region of interest" description="Disordered" evidence="1">
    <location>
        <begin position="267"/>
        <end position="291"/>
    </location>
</feature>
<dbReference type="AlphaFoldDB" id="A0A815T2R5"/>
<evidence type="ECO:0000256" key="1">
    <source>
        <dbReference type="SAM" id="MobiDB-lite"/>
    </source>
</evidence>